<accession>A0AAU9TGC0</accession>
<evidence type="ECO:0000256" key="6">
    <source>
        <dbReference type="ARBA" id="ARBA00022794"/>
    </source>
</evidence>
<comment type="similarity">
    <text evidence="2">Belongs to the inturned family.</text>
</comment>
<dbReference type="Proteomes" id="UP001153954">
    <property type="component" value="Unassembled WGS sequence"/>
</dbReference>
<feature type="domain" description="CCZ1/INTU second Longin" evidence="9">
    <location>
        <begin position="450"/>
        <end position="568"/>
    </location>
</feature>
<dbReference type="GO" id="GO:0007399">
    <property type="term" value="P:nervous system development"/>
    <property type="evidence" value="ECO:0007669"/>
    <property type="project" value="TreeGrafter"/>
</dbReference>
<feature type="domain" description="CCZ1/INTU/HPS4 third Longin" evidence="10">
    <location>
        <begin position="755"/>
        <end position="886"/>
    </location>
</feature>
<evidence type="ECO:0000256" key="1">
    <source>
        <dbReference type="ARBA" id="ARBA00004496"/>
    </source>
</evidence>
<evidence type="ECO:0000313" key="11">
    <source>
        <dbReference type="EMBL" id="CAH2084607.1"/>
    </source>
</evidence>
<feature type="compositionally biased region" description="Basic and acidic residues" evidence="7">
    <location>
        <begin position="693"/>
        <end position="723"/>
    </location>
</feature>
<dbReference type="GO" id="GO:0005929">
    <property type="term" value="C:cilium"/>
    <property type="evidence" value="ECO:0007669"/>
    <property type="project" value="TreeGrafter"/>
</dbReference>
<dbReference type="Pfam" id="PF19032">
    <property type="entry name" value="Intu_longin_2"/>
    <property type="match status" value="1"/>
</dbReference>
<name>A0AAU9TGC0_EUPED</name>
<evidence type="ECO:0000313" key="12">
    <source>
        <dbReference type="Proteomes" id="UP001153954"/>
    </source>
</evidence>
<evidence type="ECO:0000259" key="9">
    <source>
        <dbReference type="Pfam" id="PF19032"/>
    </source>
</evidence>
<dbReference type="GO" id="GO:0016192">
    <property type="term" value="P:vesicle-mediated transport"/>
    <property type="evidence" value="ECO:0007669"/>
    <property type="project" value="InterPro"/>
</dbReference>
<evidence type="ECO:0000259" key="8">
    <source>
        <dbReference type="Pfam" id="PF19031"/>
    </source>
</evidence>
<evidence type="ECO:0000256" key="4">
    <source>
        <dbReference type="ARBA" id="ARBA00022473"/>
    </source>
</evidence>
<evidence type="ECO:0000256" key="7">
    <source>
        <dbReference type="SAM" id="MobiDB-lite"/>
    </source>
</evidence>
<dbReference type="Pfam" id="PF19031">
    <property type="entry name" value="Intu_longin_1"/>
    <property type="match status" value="1"/>
</dbReference>
<gene>
    <name evidence="11" type="ORF">EEDITHA_LOCUS1161</name>
</gene>
<dbReference type="InterPro" id="IPR039151">
    <property type="entry name" value="INTU"/>
</dbReference>
<keyword evidence="12" id="KW-1185">Reference proteome</keyword>
<keyword evidence="5" id="KW-0963">Cytoplasm</keyword>
<protein>
    <recommendedName>
        <fullName evidence="3">Protein inturned</fullName>
    </recommendedName>
</protein>
<evidence type="ECO:0000256" key="2">
    <source>
        <dbReference type="ARBA" id="ARBA00010034"/>
    </source>
</evidence>
<dbReference type="AlphaFoldDB" id="A0AAU9TGC0"/>
<dbReference type="GO" id="GO:0060271">
    <property type="term" value="P:cilium assembly"/>
    <property type="evidence" value="ECO:0007669"/>
    <property type="project" value="InterPro"/>
</dbReference>
<feature type="compositionally biased region" description="Polar residues" evidence="7">
    <location>
        <begin position="634"/>
        <end position="650"/>
    </location>
</feature>
<keyword evidence="4" id="KW-0217">Developmental protein</keyword>
<dbReference type="SUPFAM" id="SSF50156">
    <property type="entry name" value="PDZ domain-like"/>
    <property type="match status" value="1"/>
</dbReference>
<feature type="region of interest" description="Disordered" evidence="7">
    <location>
        <begin position="679"/>
        <end position="731"/>
    </location>
</feature>
<dbReference type="GO" id="GO:0005737">
    <property type="term" value="C:cytoplasm"/>
    <property type="evidence" value="ECO:0007669"/>
    <property type="project" value="UniProtKB-SubCell"/>
</dbReference>
<evidence type="ECO:0000256" key="3">
    <source>
        <dbReference type="ARBA" id="ARBA00015639"/>
    </source>
</evidence>
<dbReference type="PANTHER" id="PTHR21082">
    <property type="entry name" value="PROTEIN INTURNED"/>
    <property type="match status" value="1"/>
</dbReference>
<dbReference type="InterPro" id="IPR036034">
    <property type="entry name" value="PDZ_sf"/>
</dbReference>
<dbReference type="PANTHER" id="PTHR21082:SF4">
    <property type="entry name" value="PROTEIN INTURNED"/>
    <property type="match status" value="1"/>
</dbReference>
<feature type="compositionally biased region" description="Polar residues" evidence="7">
    <location>
        <begin position="679"/>
        <end position="691"/>
    </location>
</feature>
<keyword evidence="6" id="KW-0970">Cilium biogenesis/degradation</keyword>
<proteinExistence type="inferred from homology"/>
<comment type="caution">
    <text evidence="11">The sequence shown here is derived from an EMBL/GenBank/DDBJ whole genome shotgun (WGS) entry which is preliminary data.</text>
</comment>
<organism evidence="11 12">
    <name type="scientific">Euphydryas editha</name>
    <name type="common">Edith's checkerspot</name>
    <dbReference type="NCBI Taxonomy" id="104508"/>
    <lineage>
        <taxon>Eukaryota</taxon>
        <taxon>Metazoa</taxon>
        <taxon>Ecdysozoa</taxon>
        <taxon>Arthropoda</taxon>
        <taxon>Hexapoda</taxon>
        <taxon>Insecta</taxon>
        <taxon>Pterygota</taxon>
        <taxon>Neoptera</taxon>
        <taxon>Endopterygota</taxon>
        <taxon>Lepidoptera</taxon>
        <taxon>Glossata</taxon>
        <taxon>Ditrysia</taxon>
        <taxon>Papilionoidea</taxon>
        <taxon>Nymphalidae</taxon>
        <taxon>Nymphalinae</taxon>
        <taxon>Euphydryas</taxon>
    </lineage>
</organism>
<feature type="region of interest" description="Disordered" evidence="7">
    <location>
        <begin position="594"/>
        <end position="650"/>
    </location>
</feature>
<dbReference type="Pfam" id="PF19033">
    <property type="entry name" value="Intu_longin_3"/>
    <property type="match status" value="1"/>
</dbReference>
<dbReference type="EMBL" id="CAKOGL010000003">
    <property type="protein sequence ID" value="CAH2084607.1"/>
    <property type="molecule type" value="Genomic_DNA"/>
</dbReference>
<dbReference type="InterPro" id="IPR043987">
    <property type="entry name" value="CCZ1/INTU/HSP4_longin_1"/>
</dbReference>
<evidence type="ECO:0000256" key="5">
    <source>
        <dbReference type="ARBA" id="ARBA00022490"/>
    </source>
</evidence>
<feature type="region of interest" description="Disordered" evidence="7">
    <location>
        <begin position="1"/>
        <end position="44"/>
    </location>
</feature>
<dbReference type="InterPro" id="IPR043989">
    <property type="entry name" value="CCZ1/INTU/HSP4_longin_3"/>
</dbReference>
<dbReference type="InterPro" id="IPR043988">
    <property type="entry name" value="CCZ1/INTU_longin_2"/>
</dbReference>
<comment type="subcellular location">
    <subcellularLocation>
        <location evidence="1">Cytoplasm</location>
    </subcellularLocation>
</comment>
<reference evidence="11" key="1">
    <citation type="submission" date="2022-03" db="EMBL/GenBank/DDBJ databases">
        <authorList>
            <person name="Tunstrom K."/>
        </authorList>
    </citation>
    <scope>NUCLEOTIDE SEQUENCE</scope>
</reference>
<sequence>MNTFKNKINYESPCDSDNDWTNSSEDSKYSDSESSVPEWDSDVGDDGELVYMKIKSITKPVDDSNTPLLENCEAFKLRSDFKRSSTRRSTKGRIFKVLKKRKVINKDNGNEKKKEFEDNNKFVIIQVSKSMIFSSEKNCQIEKLFGISLETHKDGKTLVVSDFLPESKAIYTPKVKTGFYLQKINGIEVTSYNINNVLQRVIEDVDNPKLTFQVVTEGYNLDIEKLLTSKSAPENSLTQMLKDAMFSVLYICCNDVEYQTNDDKGVLYCFPRPFNQNFLYNTRGAYLTLNHLAPKSLGTSEPTISTVLHKNQLINITYASQYSDLLLVAIPCGDIDVFAAKRIIAEIVRLLEFLYGSLKTCFTKPNNVDKLDSLFSRIFVTLLNESINKNKDMQCSVHGSLYFEELLAAQAMSLPLEVKLQVDDAITELEAADYREWIDDVESFQRLYTVLGACLYYSGHLLSSHLQDEDLKEVNAYLKLNGILKLSSEKDIEKLVIWKEVFINEHRNQNKNDGNENRIPDGRWFILVVGKGHFILATLMEAGGCTEDAVGVTPPSPFYVEECESCLELLFDVGLNKYLPSWLVSNTQPQIETRPEYLTKHGRKIKEASSKIDLRSSSKLTKSQPDIKKRHNSTEQINMGSTSDNSINNYHSTSQHNLYAQWYNGPIKQYRHSSLDVSYSEDSGSLKSNSEVSEDRIVGRRADREKNRRDSSESDSDWDKQDGSRSSNIDMSEMRKSLLDELNNVTAHRITAGDENVLFHFVHLESVKGILLAPVKNIETQANNLLYSHIIKTFRSAAKKIHELLQHSIKFKRSDTPSNPLNKILVAVKEYGMLFEAPSEILNQCGISKKSCEPFYFWVVGRVFSDPEPRELYLCYHESVPQDLIEVSYLLSYLE</sequence>
<feature type="domain" description="CCZ1/INTU/HSP4 first Longin" evidence="8">
    <location>
        <begin position="260"/>
        <end position="356"/>
    </location>
</feature>
<feature type="compositionally biased region" description="Basic and acidic residues" evidence="7">
    <location>
        <begin position="594"/>
        <end position="616"/>
    </location>
</feature>
<dbReference type="GO" id="GO:0001736">
    <property type="term" value="P:establishment of planar polarity"/>
    <property type="evidence" value="ECO:0007669"/>
    <property type="project" value="InterPro"/>
</dbReference>
<evidence type="ECO:0000259" key="10">
    <source>
        <dbReference type="Pfam" id="PF19033"/>
    </source>
</evidence>